<dbReference type="Proteomes" id="UP000036923">
    <property type="component" value="Unassembled WGS sequence"/>
</dbReference>
<proteinExistence type="predicted"/>
<comment type="caution">
    <text evidence="2">The sequence shown here is derived from an EMBL/GenBank/DDBJ whole genome shotgun (WGS) entry which is preliminary data.</text>
</comment>
<dbReference type="AlphaFoldDB" id="A0A0L6JK06"/>
<reference evidence="3" key="1">
    <citation type="submission" date="2015-07" db="EMBL/GenBank/DDBJ databases">
        <title>Near-Complete Genome Sequence of the Cellulolytic Bacterium Bacteroides (Pseudobacteroides) cellulosolvens ATCC 35603.</title>
        <authorList>
            <person name="Dassa B."/>
            <person name="Utturkar S.M."/>
            <person name="Klingeman D.M."/>
            <person name="Hurt R.A."/>
            <person name="Keller M."/>
            <person name="Xu J."/>
            <person name="Reddy Y.H.K."/>
            <person name="Borovok I."/>
            <person name="Grinberg I.R."/>
            <person name="Lamed R."/>
            <person name="Zhivin O."/>
            <person name="Bayer E.A."/>
            <person name="Brown S.D."/>
        </authorList>
    </citation>
    <scope>NUCLEOTIDE SEQUENCE [LARGE SCALE GENOMIC DNA]</scope>
    <source>
        <strain evidence="3">DSM 2933</strain>
    </source>
</reference>
<dbReference type="InterPro" id="IPR052548">
    <property type="entry name" value="Type_VII_TA_antitoxin"/>
</dbReference>
<dbReference type="CDD" id="cd05403">
    <property type="entry name" value="NT_KNTase_like"/>
    <property type="match status" value="1"/>
</dbReference>
<dbReference type="OrthoDB" id="9813766at2"/>
<dbReference type="Gene3D" id="3.30.460.10">
    <property type="entry name" value="Beta Polymerase, domain 2"/>
    <property type="match status" value="1"/>
</dbReference>
<organism evidence="2 3">
    <name type="scientific">Pseudobacteroides cellulosolvens ATCC 35603 = DSM 2933</name>
    <dbReference type="NCBI Taxonomy" id="398512"/>
    <lineage>
        <taxon>Bacteria</taxon>
        <taxon>Bacillati</taxon>
        <taxon>Bacillota</taxon>
        <taxon>Clostridia</taxon>
        <taxon>Eubacteriales</taxon>
        <taxon>Oscillospiraceae</taxon>
        <taxon>Pseudobacteroides</taxon>
    </lineage>
</organism>
<name>A0A0L6JK06_9FIRM</name>
<sequence>MRVDWLENDRIINRVDAILEACVNNLGVEIMSIILYGSRARGDRNSQNDYEFIVLVNNNTSLSTFVKLQDSLRIQLLKEKLLLVKIIVYTPEIFEDILYSDKVTGTLLYMICKENIIVYDKYGTFISIKERLAVNSVKKEEEFLNQCVEFAKMLGSQKWERKWEKTLMQYKYMKKRREI</sequence>
<dbReference type="RefSeq" id="WP_036943722.1">
    <property type="nucleotide sequence ID" value="NZ_JQKC01000023.1"/>
</dbReference>
<dbReference type="InterPro" id="IPR043519">
    <property type="entry name" value="NT_sf"/>
</dbReference>
<protein>
    <submittedName>
        <fullName evidence="2">DNA polymerase beta domain protein region</fullName>
    </submittedName>
</protein>
<gene>
    <name evidence="2" type="ORF">Bccel_1458</name>
</gene>
<dbReference type="EMBL" id="LGTC01000001">
    <property type="protein sequence ID" value="KNY26196.1"/>
    <property type="molecule type" value="Genomic_DNA"/>
</dbReference>
<evidence type="ECO:0000313" key="2">
    <source>
        <dbReference type="EMBL" id="KNY26196.1"/>
    </source>
</evidence>
<dbReference type="eggNOG" id="ENOG5030P95">
    <property type="taxonomic scope" value="Bacteria"/>
</dbReference>
<dbReference type="InterPro" id="IPR041633">
    <property type="entry name" value="Polbeta"/>
</dbReference>
<dbReference type="PANTHER" id="PTHR33933">
    <property type="entry name" value="NUCLEOTIDYLTRANSFERASE"/>
    <property type="match status" value="1"/>
</dbReference>
<dbReference type="PANTHER" id="PTHR33933:SF1">
    <property type="entry name" value="PROTEIN ADENYLYLTRANSFERASE MNTA-RELATED"/>
    <property type="match status" value="1"/>
</dbReference>
<keyword evidence="3" id="KW-1185">Reference proteome</keyword>
<accession>A0A0L6JK06</accession>
<feature type="domain" description="Polymerase beta nucleotidyltransferase" evidence="1">
    <location>
        <begin position="28"/>
        <end position="103"/>
    </location>
</feature>
<dbReference type="SUPFAM" id="SSF81301">
    <property type="entry name" value="Nucleotidyltransferase"/>
    <property type="match status" value="1"/>
</dbReference>
<evidence type="ECO:0000259" key="1">
    <source>
        <dbReference type="Pfam" id="PF18765"/>
    </source>
</evidence>
<evidence type="ECO:0000313" key="3">
    <source>
        <dbReference type="Proteomes" id="UP000036923"/>
    </source>
</evidence>
<dbReference type="Pfam" id="PF18765">
    <property type="entry name" value="Polbeta"/>
    <property type="match status" value="1"/>
</dbReference>